<dbReference type="InterPro" id="IPR001867">
    <property type="entry name" value="OmpR/PhoB-type_DNA-bd"/>
</dbReference>
<dbReference type="Proteomes" id="UP000006787">
    <property type="component" value="Unassembled WGS sequence"/>
</dbReference>
<keyword evidence="1 7" id="KW-0597">Phosphoprotein</keyword>
<evidence type="ECO:0000256" key="4">
    <source>
        <dbReference type="ARBA" id="ARBA00023125"/>
    </source>
</evidence>
<dbReference type="InterPro" id="IPR016032">
    <property type="entry name" value="Sig_transdc_resp-reg_C-effctor"/>
</dbReference>
<evidence type="ECO:0000256" key="8">
    <source>
        <dbReference type="PROSITE-ProRule" id="PRU01091"/>
    </source>
</evidence>
<dbReference type="InterPro" id="IPR011006">
    <property type="entry name" value="CheY-like_superfamily"/>
</dbReference>
<name>K2PTK1_9LACT</name>
<dbReference type="FunFam" id="1.10.10.10:FF:000018">
    <property type="entry name" value="DNA-binding response regulator ResD"/>
    <property type="match status" value="1"/>
</dbReference>
<dbReference type="PATRIC" id="fig|1231377.3.peg.1731"/>
<dbReference type="Gene3D" id="6.10.250.690">
    <property type="match status" value="1"/>
</dbReference>
<dbReference type="PROSITE" id="PS51755">
    <property type="entry name" value="OMPR_PHOB"/>
    <property type="match status" value="1"/>
</dbReference>
<dbReference type="Pfam" id="PF00072">
    <property type="entry name" value="Response_reg"/>
    <property type="match status" value="1"/>
</dbReference>
<keyword evidence="5" id="KW-0010">Activator</keyword>
<dbReference type="Pfam" id="PF00486">
    <property type="entry name" value="Trans_reg_C"/>
    <property type="match status" value="1"/>
</dbReference>
<evidence type="ECO:0000256" key="2">
    <source>
        <dbReference type="ARBA" id="ARBA00023012"/>
    </source>
</evidence>
<dbReference type="SMART" id="SM00862">
    <property type="entry name" value="Trans_reg_C"/>
    <property type="match status" value="1"/>
</dbReference>
<keyword evidence="4 8" id="KW-0238">DNA-binding</keyword>
<dbReference type="GO" id="GO:0000156">
    <property type="term" value="F:phosphorelay response regulator activity"/>
    <property type="evidence" value="ECO:0007669"/>
    <property type="project" value="TreeGrafter"/>
</dbReference>
<evidence type="ECO:0000256" key="6">
    <source>
        <dbReference type="ARBA" id="ARBA00023163"/>
    </source>
</evidence>
<dbReference type="SMART" id="SM00448">
    <property type="entry name" value="REC"/>
    <property type="match status" value="1"/>
</dbReference>
<dbReference type="GO" id="GO:0032993">
    <property type="term" value="C:protein-DNA complex"/>
    <property type="evidence" value="ECO:0007669"/>
    <property type="project" value="TreeGrafter"/>
</dbReference>
<dbReference type="Gene3D" id="1.10.10.10">
    <property type="entry name" value="Winged helix-like DNA-binding domain superfamily/Winged helix DNA-binding domain"/>
    <property type="match status" value="1"/>
</dbReference>
<dbReference type="InterPro" id="IPR036388">
    <property type="entry name" value="WH-like_DNA-bd_sf"/>
</dbReference>
<dbReference type="SUPFAM" id="SSF52172">
    <property type="entry name" value="CheY-like"/>
    <property type="match status" value="1"/>
</dbReference>
<proteinExistence type="predicted"/>
<feature type="domain" description="OmpR/PhoB-type" evidence="10">
    <location>
        <begin position="129"/>
        <end position="229"/>
    </location>
</feature>
<dbReference type="Gene3D" id="3.40.50.2300">
    <property type="match status" value="1"/>
</dbReference>
<dbReference type="PANTHER" id="PTHR48111:SF26">
    <property type="entry name" value="STAGE 0 SPORULATION PROTEIN A HOMOLOG"/>
    <property type="match status" value="1"/>
</dbReference>
<accession>K2PTK1</accession>
<evidence type="ECO:0000259" key="9">
    <source>
        <dbReference type="PROSITE" id="PS50110"/>
    </source>
</evidence>
<evidence type="ECO:0000256" key="5">
    <source>
        <dbReference type="ARBA" id="ARBA00023159"/>
    </source>
</evidence>
<dbReference type="PROSITE" id="PS50110">
    <property type="entry name" value="RESPONSE_REGULATORY"/>
    <property type="match status" value="1"/>
</dbReference>
<dbReference type="PANTHER" id="PTHR48111">
    <property type="entry name" value="REGULATOR OF RPOS"/>
    <property type="match status" value="1"/>
</dbReference>
<feature type="DNA-binding region" description="OmpR/PhoB-type" evidence="8">
    <location>
        <begin position="129"/>
        <end position="229"/>
    </location>
</feature>
<evidence type="ECO:0000259" key="10">
    <source>
        <dbReference type="PROSITE" id="PS51755"/>
    </source>
</evidence>
<dbReference type="CDD" id="cd00383">
    <property type="entry name" value="trans_reg_C"/>
    <property type="match status" value="1"/>
</dbReference>
<evidence type="ECO:0000313" key="12">
    <source>
        <dbReference type="Proteomes" id="UP000006787"/>
    </source>
</evidence>
<dbReference type="GO" id="GO:0006355">
    <property type="term" value="P:regulation of DNA-templated transcription"/>
    <property type="evidence" value="ECO:0007669"/>
    <property type="project" value="InterPro"/>
</dbReference>
<keyword evidence="6" id="KW-0804">Transcription</keyword>
<evidence type="ECO:0000256" key="1">
    <source>
        <dbReference type="ARBA" id="ARBA00022553"/>
    </source>
</evidence>
<keyword evidence="2" id="KW-0902">Two-component regulatory system</keyword>
<dbReference type="RefSeq" id="WP_003136274.1">
    <property type="nucleotide sequence ID" value="NZ_AMQS01000031.1"/>
</dbReference>
<dbReference type="AlphaFoldDB" id="K2PTK1"/>
<dbReference type="GO" id="GO:0000976">
    <property type="term" value="F:transcription cis-regulatory region binding"/>
    <property type="evidence" value="ECO:0007669"/>
    <property type="project" value="TreeGrafter"/>
</dbReference>
<evidence type="ECO:0000313" key="11">
    <source>
        <dbReference type="EMBL" id="EKF50826.1"/>
    </source>
</evidence>
<dbReference type="InterPro" id="IPR039420">
    <property type="entry name" value="WalR-like"/>
</dbReference>
<feature type="domain" description="Response regulatory" evidence="9">
    <location>
        <begin position="4"/>
        <end position="117"/>
    </location>
</feature>
<feature type="modified residue" description="4-aspartylphosphate" evidence="7">
    <location>
        <position position="53"/>
    </location>
</feature>
<comment type="caution">
    <text evidence="11">The sequence shown here is derived from an EMBL/GenBank/DDBJ whole genome shotgun (WGS) entry which is preliminary data.</text>
</comment>
<sequence>MKDRILIIEDDFSIANLQKDYLEINDMEAVIETDGRAGLEAALNLDFDMILVDVMLPGINGFDICKAIREEKQTPIMIVSAKKEDIDKIRGLGLGANDYMIKPFSPNELVARVKAHIHNYKLLKPEASQDTISHTNLSINKSSHKVYVFEKEIVMTKKEFQLLLFLMEHPNRVWSKESLFEQIWDMDIFDTDVATVVVHVKRIREKLKKAGLATIPIETVWGVGYRFNL</sequence>
<gene>
    <name evidence="11" type="ORF">C426_1751</name>
</gene>
<protein>
    <submittedName>
        <fullName evidence="11">DNA-binding response regulator</fullName>
    </submittedName>
</protein>
<dbReference type="InterPro" id="IPR001789">
    <property type="entry name" value="Sig_transdc_resp-reg_receiver"/>
</dbReference>
<dbReference type="GO" id="GO:0005829">
    <property type="term" value="C:cytosol"/>
    <property type="evidence" value="ECO:0007669"/>
    <property type="project" value="TreeGrafter"/>
</dbReference>
<dbReference type="EMBL" id="AMQS01000031">
    <property type="protein sequence ID" value="EKF50826.1"/>
    <property type="molecule type" value="Genomic_DNA"/>
</dbReference>
<keyword evidence="3" id="KW-0805">Transcription regulation</keyword>
<evidence type="ECO:0000256" key="3">
    <source>
        <dbReference type="ARBA" id="ARBA00023015"/>
    </source>
</evidence>
<reference evidence="11 12" key="1">
    <citation type="journal article" date="2012" name="J. Bacteriol.">
        <title>Genome Sequence of the Bacteriocin-Producing Strain Lactococcus garvieae DCC43.</title>
        <authorList>
            <person name="Gabrielsen C."/>
            <person name="Brede D.A."/>
            <person name="Hernandez P.E."/>
            <person name="Nes I.F."/>
            <person name="Diep D.B."/>
        </authorList>
    </citation>
    <scope>NUCLEOTIDE SEQUENCE [LARGE SCALE GENOMIC DNA]</scope>
    <source>
        <strain evidence="11 12">DCC43</strain>
    </source>
</reference>
<dbReference type="SUPFAM" id="SSF46894">
    <property type="entry name" value="C-terminal effector domain of the bipartite response regulators"/>
    <property type="match status" value="1"/>
</dbReference>
<evidence type="ECO:0000256" key="7">
    <source>
        <dbReference type="PROSITE-ProRule" id="PRU00169"/>
    </source>
</evidence>
<dbReference type="eggNOG" id="COG0745">
    <property type="taxonomic scope" value="Bacteria"/>
</dbReference>
<organism evidence="11 12">
    <name type="scientific">Lactococcus garvieae DCC43</name>
    <dbReference type="NCBI Taxonomy" id="1231377"/>
    <lineage>
        <taxon>Bacteria</taxon>
        <taxon>Bacillati</taxon>
        <taxon>Bacillota</taxon>
        <taxon>Bacilli</taxon>
        <taxon>Lactobacillales</taxon>
        <taxon>Streptococcaceae</taxon>
        <taxon>Lactococcus</taxon>
    </lineage>
</organism>